<organism evidence="1 2">
    <name type="scientific">Allacma fusca</name>
    <dbReference type="NCBI Taxonomy" id="39272"/>
    <lineage>
        <taxon>Eukaryota</taxon>
        <taxon>Metazoa</taxon>
        <taxon>Ecdysozoa</taxon>
        <taxon>Arthropoda</taxon>
        <taxon>Hexapoda</taxon>
        <taxon>Collembola</taxon>
        <taxon>Symphypleona</taxon>
        <taxon>Sminthuridae</taxon>
        <taxon>Allacma</taxon>
    </lineage>
</organism>
<dbReference type="AlphaFoldDB" id="A0A8J2JQM7"/>
<accession>A0A8J2JQM7</accession>
<proteinExistence type="predicted"/>
<evidence type="ECO:0000313" key="2">
    <source>
        <dbReference type="Proteomes" id="UP000708208"/>
    </source>
</evidence>
<dbReference type="EMBL" id="CAJVCH010088688">
    <property type="protein sequence ID" value="CAG7722378.1"/>
    <property type="molecule type" value="Genomic_DNA"/>
</dbReference>
<sequence>KHTSQEEKERIYCHNLFDTCGVSGFIESLDFILENKQFENKSEHFRSYLRTLLKVWKTPGNLEKFVVSSEFLTKFMNIVEFRLRTIGSLDGYDDVQKFMRSTYLDRIIYDYRVSEYFRLFSTLIILFDADKKIYEDFNVNLQPCCEDALKKVTQAIKSEKIDALLTLTEQETEICRKNLEHLEENCDWRPTWVMNFFKIINLPLHAIFEKTSNLARNCTLLTGNDSPNQSEEDLKNLYCNQIFEVWGVDGFTVSLHCSDEEAKTNLWHGFDHYLDKLLRVWSTSENLDKFVISSEFVNAFMGIGATLLKDFCFNYEEDVSKYFCLCLAVICLFDVDEIYDQFNDGLEPLFTNALEAINSKLLSSKLNFVEL</sequence>
<dbReference type="Proteomes" id="UP000708208">
    <property type="component" value="Unassembled WGS sequence"/>
</dbReference>
<comment type="caution">
    <text evidence="1">The sequence shown here is derived from an EMBL/GenBank/DDBJ whole genome shotgun (WGS) entry which is preliminary data.</text>
</comment>
<evidence type="ECO:0000313" key="1">
    <source>
        <dbReference type="EMBL" id="CAG7722378.1"/>
    </source>
</evidence>
<gene>
    <name evidence="1" type="ORF">AFUS01_LOCUS11517</name>
</gene>
<feature type="non-terminal residue" evidence="1">
    <location>
        <position position="1"/>
    </location>
</feature>
<protein>
    <submittedName>
        <fullName evidence="1">Uncharacterized protein</fullName>
    </submittedName>
</protein>
<reference evidence="1" key="1">
    <citation type="submission" date="2021-06" db="EMBL/GenBank/DDBJ databases">
        <authorList>
            <person name="Hodson N. C."/>
            <person name="Mongue J. A."/>
            <person name="Jaron S. K."/>
        </authorList>
    </citation>
    <scope>NUCLEOTIDE SEQUENCE</scope>
</reference>
<keyword evidence="2" id="KW-1185">Reference proteome</keyword>
<name>A0A8J2JQM7_9HEXA</name>